<protein>
    <submittedName>
        <fullName evidence="5">Nitroreductase family protein</fullName>
    </submittedName>
</protein>
<evidence type="ECO:0000313" key="6">
    <source>
        <dbReference type="Proteomes" id="UP000663792"/>
    </source>
</evidence>
<keyword evidence="6" id="KW-1185">Reference proteome</keyword>
<keyword evidence="2" id="KW-0288">FMN</keyword>
<dbReference type="EMBL" id="JAERWK010000007">
    <property type="protein sequence ID" value="MBM9466711.1"/>
    <property type="molecule type" value="Genomic_DNA"/>
</dbReference>
<gene>
    <name evidence="5" type="ORF">JL106_05370</name>
</gene>
<evidence type="ECO:0000256" key="2">
    <source>
        <dbReference type="ARBA" id="ARBA00022643"/>
    </source>
</evidence>
<keyword evidence="3" id="KW-0560">Oxidoreductase</keyword>
<dbReference type="PANTHER" id="PTHR23026:SF90">
    <property type="entry name" value="IODOTYROSINE DEIODINASE 1"/>
    <property type="match status" value="1"/>
</dbReference>
<dbReference type="InterPro" id="IPR029479">
    <property type="entry name" value="Nitroreductase"/>
</dbReference>
<evidence type="ECO:0000256" key="3">
    <source>
        <dbReference type="ARBA" id="ARBA00023002"/>
    </source>
</evidence>
<dbReference type="RefSeq" id="WP_205259668.1">
    <property type="nucleotide sequence ID" value="NZ_JAERWK010000007.1"/>
</dbReference>
<dbReference type="SUPFAM" id="SSF55469">
    <property type="entry name" value="FMN-dependent nitroreductase-like"/>
    <property type="match status" value="1"/>
</dbReference>
<reference evidence="5" key="1">
    <citation type="submission" date="2021-01" db="EMBL/GenBank/DDBJ databases">
        <title>YIM 132084 draft genome.</title>
        <authorList>
            <person name="An D."/>
        </authorList>
    </citation>
    <scope>NUCLEOTIDE SEQUENCE</scope>
    <source>
        <strain evidence="5">YIM 132084</strain>
    </source>
</reference>
<evidence type="ECO:0000259" key="4">
    <source>
        <dbReference type="Pfam" id="PF00881"/>
    </source>
</evidence>
<dbReference type="InterPro" id="IPR050627">
    <property type="entry name" value="Nitroreductase/BluB"/>
</dbReference>
<dbReference type="InterPro" id="IPR000415">
    <property type="entry name" value="Nitroreductase-like"/>
</dbReference>
<comment type="caution">
    <text evidence="5">The sequence shown here is derived from an EMBL/GenBank/DDBJ whole genome shotgun (WGS) entry which is preliminary data.</text>
</comment>
<dbReference type="PANTHER" id="PTHR23026">
    <property type="entry name" value="NADPH NITROREDUCTASE"/>
    <property type="match status" value="1"/>
</dbReference>
<accession>A0A938Y625</accession>
<dbReference type="GO" id="GO:0016491">
    <property type="term" value="F:oxidoreductase activity"/>
    <property type="evidence" value="ECO:0007669"/>
    <property type="project" value="UniProtKB-KW"/>
</dbReference>
<dbReference type="CDD" id="cd02062">
    <property type="entry name" value="Nitro_FMN_reductase"/>
    <property type="match status" value="1"/>
</dbReference>
<proteinExistence type="predicted"/>
<keyword evidence="1" id="KW-0285">Flavoprotein</keyword>
<dbReference type="AlphaFoldDB" id="A0A938Y625"/>
<dbReference type="Gene3D" id="3.40.109.10">
    <property type="entry name" value="NADH Oxidase"/>
    <property type="match status" value="1"/>
</dbReference>
<feature type="domain" description="Nitroreductase" evidence="4">
    <location>
        <begin position="19"/>
        <end position="187"/>
    </location>
</feature>
<evidence type="ECO:0000313" key="5">
    <source>
        <dbReference type="EMBL" id="MBM9466711.1"/>
    </source>
</evidence>
<evidence type="ECO:0000256" key="1">
    <source>
        <dbReference type="ARBA" id="ARBA00022630"/>
    </source>
</evidence>
<organism evidence="5 6">
    <name type="scientific">Nakamurella leprariae</name>
    <dbReference type="NCBI Taxonomy" id="2803911"/>
    <lineage>
        <taxon>Bacteria</taxon>
        <taxon>Bacillati</taxon>
        <taxon>Actinomycetota</taxon>
        <taxon>Actinomycetes</taxon>
        <taxon>Nakamurellales</taxon>
        <taxon>Nakamurellaceae</taxon>
        <taxon>Nakamurella</taxon>
    </lineage>
</organism>
<sequence>MTDTPDQHLLDALRTTPARRYLSDRPIPDEILWDILDTATRGPSGGNRQSWGWVVVTDPETKQTIAPWYLEGWERAYGVRREELSTATAPVDQGLSPASFRATEHLARHLAEAPVWVFPVLRNAVGSTDPRLGASIYGAVQQLILAARAYGIGSALTSFHVGHEDEVRALLHLPEDATTMALVPLGYPARGRWAEPRRLPVEQVAHWGRWEAHRRRPSRA</sequence>
<dbReference type="Pfam" id="PF00881">
    <property type="entry name" value="Nitroreductase"/>
    <property type="match status" value="1"/>
</dbReference>
<dbReference type="Proteomes" id="UP000663792">
    <property type="component" value="Unassembled WGS sequence"/>
</dbReference>
<name>A0A938Y625_9ACTN</name>